<protein>
    <submittedName>
        <fullName evidence="2">Uncharacterized protein</fullName>
    </submittedName>
</protein>
<organism evidence="2 3">
    <name type="scientific">Orchesella dallaii</name>
    <dbReference type="NCBI Taxonomy" id="48710"/>
    <lineage>
        <taxon>Eukaryota</taxon>
        <taxon>Metazoa</taxon>
        <taxon>Ecdysozoa</taxon>
        <taxon>Arthropoda</taxon>
        <taxon>Hexapoda</taxon>
        <taxon>Collembola</taxon>
        <taxon>Entomobryomorpha</taxon>
        <taxon>Entomobryoidea</taxon>
        <taxon>Orchesellidae</taxon>
        <taxon>Orchesellinae</taxon>
        <taxon>Orchesella</taxon>
    </lineage>
</organism>
<gene>
    <name evidence="2" type="ORF">ODALV1_LOCUS19325</name>
</gene>
<feature type="transmembrane region" description="Helical" evidence="1">
    <location>
        <begin position="427"/>
        <end position="444"/>
    </location>
</feature>
<evidence type="ECO:0000313" key="2">
    <source>
        <dbReference type="EMBL" id="CAL8121316.1"/>
    </source>
</evidence>
<feature type="transmembrane region" description="Helical" evidence="1">
    <location>
        <begin position="386"/>
        <end position="406"/>
    </location>
</feature>
<evidence type="ECO:0000313" key="3">
    <source>
        <dbReference type="Proteomes" id="UP001642540"/>
    </source>
</evidence>
<sequence length="703" mass="80886">MAIKYRLQKFCTYISNMAFRSLIWVVAVLSPISPIASTFPITFGTNCFVRIVYEGNLNYTLPTPTKIPLPLAMNAASDIILSYMIQDVSNFSFAFDVEDIYLSDQLTISDGYFPFFSKYSKTCDLFILLTDTFNSTTTAIQKTGYGNSDYATFLVVVECCNGSLLENNIIAGFLSDFKSLEKVSFNAIYSSLAFITLPELDTKSETIEMEKVYAYCYYCPKALHQIEMKFELISLPLSEIHFKCQKLNNNGWNRKAFLLVNAAATSYDGLLANIEKKIEKGRISFARHLNESYMAEFYLLRMTSVQMNLSIDPNLRHFGDDDESYIHWHLSIKKIATILARIRNDVSATRGSFIVTHQETVKLIYCMETSELIKIKWDIYLRVFDLLSWICIIITIFAYAFIYKSFSRAIDLAWILLDMEFRQRHPRKILVPYIIAAMFLHWSYDSGMSTDFIDFDFPFYSKELLSTGHKVWHVEVSPVSDNIKQMKGILPESIQKFLEKNSGLRDIENTIYTEYGYYLPENLYDRVKAIADKKLLLLNGDELSITFPSLVMTLAAMKKAVIEEKFICGMVHQYPSTNLQLTHSFFFRGFLSTKFANLFETFLEAGLLGHIQGLMRLQKALKKMVRVDDINVVLSSSNLGVRTPLGIVCAAYIALNFTFLVYFIGSIVNKHWARVTRKIRDFYELHRKWGGNNVEVFKEEDLT</sequence>
<keyword evidence="3" id="KW-1185">Reference proteome</keyword>
<keyword evidence="1" id="KW-0812">Transmembrane</keyword>
<evidence type="ECO:0000256" key="1">
    <source>
        <dbReference type="SAM" id="Phobius"/>
    </source>
</evidence>
<keyword evidence="1" id="KW-0472">Membrane</keyword>
<comment type="caution">
    <text evidence="2">The sequence shown here is derived from an EMBL/GenBank/DDBJ whole genome shotgun (WGS) entry which is preliminary data.</text>
</comment>
<keyword evidence="1" id="KW-1133">Transmembrane helix</keyword>
<reference evidence="2 3" key="1">
    <citation type="submission" date="2024-08" db="EMBL/GenBank/DDBJ databases">
        <authorList>
            <person name="Cucini C."/>
            <person name="Frati F."/>
        </authorList>
    </citation>
    <scope>NUCLEOTIDE SEQUENCE [LARGE SCALE GENOMIC DNA]</scope>
</reference>
<accession>A0ABP1R982</accession>
<dbReference type="Proteomes" id="UP001642540">
    <property type="component" value="Unassembled WGS sequence"/>
</dbReference>
<dbReference type="EMBL" id="CAXLJM020000065">
    <property type="protein sequence ID" value="CAL8121316.1"/>
    <property type="molecule type" value="Genomic_DNA"/>
</dbReference>
<proteinExistence type="predicted"/>
<feature type="transmembrane region" description="Helical" evidence="1">
    <location>
        <begin position="645"/>
        <end position="668"/>
    </location>
</feature>
<feature type="transmembrane region" description="Helical" evidence="1">
    <location>
        <begin position="21"/>
        <end position="43"/>
    </location>
</feature>
<name>A0ABP1R982_9HEXA</name>